<evidence type="ECO:0000313" key="2">
    <source>
        <dbReference type="Proteomes" id="UP001149140"/>
    </source>
</evidence>
<dbReference type="Gene3D" id="1.10.150.240">
    <property type="entry name" value="Putative phosphatase, domain 2"/>
    <property type="match status" value="1"/>
</dbReference>
<comment type="caution">
    <text evidence="1">The sequence shown here is derived from an EMBL/GenBank/DDBJ whole genome shotgun (WGS) entry which is preliminary data.</text>
</comment>
<reference evidence="1" key="1">
    <citation type="submission" date="2022-10" db="EMBL/GenBank/DDBJ databases">
        <title>The WGS of Solirubrobacter ginsenosidimutans DSM 21036.</title>
        <authorList>
            <person name="Jiang Z."/>
        </authorList>
    </citation>
    <scope>NUCLEOTIDE SEQUENCE</scope>
    <source>
        <strain evidence="1">DSM 21036</strain>
    </source>
</reference>
<protein>
    <submittedName>
        <fullName evidence="1">HAD hydrolase-like protein</fullName>
    </submittedName>
</protein>
<dbReference type="PANTHER" id="PTHR43434">
    <property type="entry name" value="PHOSPHOGLYCOLATE PHOSPHATASE"/>
    <property type="match status" value="1"/>
</dbReference>
<organism evidence="1 2">
    <name type="scientific">Solirubrobacter ginsenosidimutans</name>
    <dbReference type="NCBI Taxonomy" id="490573"/>
    <lineage>
        <taxon>Bacteria</taxon>
        <taxon>Bacillati</taxon>
        <taxon>Actinomycetota</taxon>
        <taxon>Thermoleophilia</taxon>
        <taxon>Solirubrobacterales</taxon>
        <taxon>Solirubrobacteraceae</taxon>
        <taxon>Solirubrobacter</taxon>
    </lineage>
</organism>
<accession>A0A9X3MZG3</accession>
<keyword evidence="2" id="KW-1185">Reference proteome</keyword>
<dbReference type="InterPro" id="IPR036412">
    <property type="entry name" value="HAD-like_sf"/>
</dbReference>
<dbReference type="SUPFAM" id="SSF56784">
    <property type="entry name" value="HAD-like"/>
    <property type="match status" value="1"/>
</dbReference>
<dbReference type="InterPro" id="IPR050155">
    <property type="entry name" value="HAD-like_hydrolase_sf"/>
</dbReference>
<name>A0A9X3MZG3_9ACTN</name>
<dbReference type="RefSeq" id="WP_270043754.1">
    <property type="nucleotide sequence ID" value="NZ_JAPDOD010000034.1"/>
</dbReference>
<dbReference type="EMBL" id="JAPDOD010000034">
    <property type="protein sequence ID" value="MDA0164501.1"/>
    <property type="molecule type" value="Genomic_DNA"/>
</dbReference>
<dbReference type="SFLD" id="SFLDS00003">
    <property type="entry name" value="Haloacid_Dehalogenase"/>
    <property type="match status" value="1"/>
</dbReference>
<gene>
    <name evidence="1" type="ORF">OM076_29795</name>
</gene>
<dbReference type="Proteomes" id="UP001149140">
    <property type="component" value="Unassembled WGS sequence"/>
</dbReference>
<dbReference type="InterPro" id="IPR023214">
    <property type="entry name" value="HAD_sf"/>
</dbReference>
<sequence length="216" mass="22636">MRTTVIFDLDGVLVDSRAVFISCVNHAFVKLGLPTRADAELEPYIGPPFPYAFGELLGVAHDAPIVTACIEGYRERYKTASLTETTVAPGIPEALDALAGRRLAVATSKPKAFADPLLDAMGIGAYFSVVAGPDLAAPTEDKTETLGRALHELGPTRAVMVGDRSFDIVAAHAHGLPAIGVTWGIGTHKELHDAGAERIIGQPEDLAATAAVLLGD</sequence>
<dbReference type="PANTHER" id="PTHR43434:SF20">
    <property type="entry name" value="5'-NUCLEOTIDASE"/>
    <property type="match status" value="1"/>
</dbReference>
<evidence type="ECO:0000313" key="1">
    <source>
        <dbReference type="EMBL" id="MDA0164501.1"/>
    </source>
</evidence>
<dbReference type="InterPro" id="IPR023198">
    <property type="entry name" value="PGP-like_dom2"/>
</dbReference>
<dbReference type="AlphaFoldDB" id="A0A9X3MZG3"/>
<dbReference type="InterPro" id="IPR041492">
    <property type="entry name" value="HAD_2"/>
</dbReference>
<dbReference type="Pfam" id="PF13419">
    <property type="entry name" value="HAD_2"/>
    <property type="match status" value="1"/>
</dbReference>
<keyword evidence="1" id="KW-0378">Hydrolase</keyword>
<proteinExistence type="predicted"/>
<dbReference type="GO" id="GO:0016787">
    <property type="term" value="F:hydrolase activity"/>
    <property type="evidence" value="ECO:0007669"/>
    <property type="project" value="UniProtKB-KW"/>
</dbReference>
<dbReference type="GO" id="GO:0005829">
    <property type="term" value="C:cytosol"/>
    <property type="evidence" value="ECO:0007669"/>
    <property type="project" value="TreeGrafter"/>
</dbReference>
<dbReference type="Gene3D" id="3.40.50.1000">
    <property type="entry name" value="HAD superfamily/HAD-like"/>
    <property type="match status" value="1"/>
</dbReference>
<dbReference type="GO" id="GO:0004713">
    <property type="term" value="F:protein tyrosine kinase activity"/>
    <property type="evidence" value="ECO:0007669"/>
    <property type="project" value="TreeGrafter"/>
</dbReference>
<dbReference type="SFLD" id="SFLDG01129">
    <property type="entry name" value="C1.5:_HAD__Beta-PGM__Phosphata"/>
    <property type="match status" value="1"/>
</dbReference>